<dbReference type="PANTHER" id="PTHR43047:SF72">
    <property type="entry name" value="OSMOSENSING HISTIDINE PROTEIN KINASE SLN1"/>
    <property type="match status" value="1"/>
</dbReference>
<dbReference type="GO" id="GO:0005886">
    <property type="term" value="C:plasma membrane"/>
    <property type="evidence" value="ECO:0007669"/>
    <property type="project" value="TreeGrafter"/>
</dbReference>
<gene>
    <name evidence="9" type="ORF">A6A03_02125</name>
</gene>
<dbReference type="SMART" id="SM00387">
    <property type="entry name" value="HATPase_c"/>
    <property type="match status" value="1"/>
</dbReference>
<dbReference type="Pfam" id="PF00989">
    <property type="entry name" value="PAS"/>
    <property type="match status" value="1"/>
</dbReference>
<dbReference type="Gene3D" id="1.10.287.130">
    <property type="match status" value="1"/>
</dbReference>
<evidence type="ECO:0000256" key="6">
    <source>
        <dbReference type="ARBA" id="ARBA00023012"/>
    </source>
</evidence>
<dbReference type="InterPro" id="IPR029016">
    <property type="entry name" value="GAF-like_dom_sf"/>
</dbReference>
<dbReference type="Proteomes" id="UP000078287">
    <property type="component" value="Unassembled WGS sequence"/>
</dbReference>
<evidence type="ECO:0000256" key="1">
    <source>
        <dbReference type="ARBA" id="ARBA00000085"/>
    </source>
</evidence>
<dbReference type="Gene3D" id="3.30.450.40">
    <property type="match status" value="2"/>
</dbReference>
<dbReference type="EMBL" id="LWQS01000060">
    <property type="protein sequence ID" value="OAN44974.1"/>
    <property type="molecule type" value="Genomic_DNA"/>
</dbReference>
<name>A0A178MAS6_9CHLR</name>
<dbReference type="InterPro" id="IPR004358">
    <property type="entry name" value="Sig_transdc_His_kin-like_C"/>
</dbReference>
<dbReference type="Pfam" id="PF00512">
    <property type="entry name" value="HisKA"/>
    <property type="match status" value="1"/>
</dbReference>
<dbReference type="PROSITE" id="PS50112">
    <property type="entry name" value="PAS"/>
    <property type="match status" value="1"/>
</dbReference>
<dbReference type="SMART" id="SM00388">
    <property type="entry name" value="HisKA"/>
    <property type="match status" value="1"/>
</dbReference>
<accession>A0A178MAS6</accession>
<dbReference type="InterPro" id="IPR036097">
    <property type="entry name" value="HisK_dim/P_sf"/>
</dbReference>
<dbReference type="InterPro" id="IPR003661">
    <property type="entry name" value="HisK_dim/P_dom"/>
</dbReference>
<organism evidence="9 10">
    <name type="scientific">Chloroflexus islandicus</name>
    <dbReference type="NCBI Taxonomy" id="1707952"/>
    <lineage>
        <taxon>Bacteria</taxon>
        <taxon>Bacillati</taxon>
        <taxon>Chloroflexota</taxon>
        <taxon>Chloroflexia</taxon>
        <taxon>Chloroflexales</taxon>
        <taxon>Chloroflexineae</taxon>
        <taxon>Chloroflexaceae</taxon>
        <taxon>Chloroflexus</taxon>
    </lineage>
</organism>
<dbReference type="SUPFAM" id="SSF55874">
    <property type="entry name" value="ATPase domain of HSP90 chaperone/DNA topoisomerase II/histidine kinase"/>
    <property type="match status" value="1"/>
</dbReference>
<feature type="domain" description="Histidine kinase" evidence="7">
    <location>
        <begin position="650"/>
        <end position="885"/>
    </location>
</feature>
<comment type="catalytic activity">
    <reaction evidence="1">
        <text>ATP + protein L-histidine = ADP + protein N-phospho-L-histidine.</text>
        <dbReference type="EC" id="2.7.13.3"/>
    </reaction>
</comment>
<dbReference type="Pfam" id="PF01590">
    <property type="entry name" value="GAF"/>
    <property type="match status" value="1"/>
</dbReference>
<dbReference type="GO" id="GO:0006355">
    <property type="term" value="P:regulation of DNA-templated transcription"/>
    <property type="evidence" value="ECO:0007669"/>
    <property type="project" value="InterPro"/>
</dbReference>
<keyword evidence="5 9" id="KW-0418">Kinase</keyword>
<keyword evidence="10" id="KW-1185">Reference proteome</keyword>
<dbReference type="InterPro" id="IPR000014">
    <property type="entry name" value="PAS"/>
</dbReference>
<evidence type="ECO:0000256" key="3">
    <source>
        <dbReference type="ARBA" id="ARBA00022553"/>
    </source>
</evidence>
<sequence>MKPVLSHWLQNQQAALLQQWNDLRDTTTGPVATQVQLDLQRFALALAAVANGDDQPLRELFSELAAAEPGADLPALVRNLNQVHRATRAALLHDTPDLALIDTLAELFDQIIATLVDIWAEHTNQLIHEREFIAASLDAASAAADQRALQLKALNDISQRLSATLDRDELLEIVIDSLHRLTDAYHVAVWLTDPTNQLRVVASRGSADGPPVGYCLPPANPVIQAAFTHAGSTFWPAAPVDPDHDWLIAGCSVMVLPMIGGERLIGAVTLQERNNPLDLRFMQDLAQSIVSQATIALQNADLYHTIRTLNADLEQRVIERTRELEEEKDRLATLHAIASQVNQTLDLDQILNNSLEMLARIVQAEHASILLAEEDNPSLLVTRAILGAKLTHDNVVRFAIGQGIAGWAAQHGQTVLVNDVSQDERWISIPGSTRKREGSMISVPLFVQGEVIGVMTLSHSRTHFFNEGHVRLLNACAGAIAIGINNANLFRMISAEAERRYELLDRQQKETSQIAAILQSLLDGVIVCDLYGSVLSVNQAASRILHRPLEELLLWNLHDIIQRYLGNHAAELPLDDLLRRPLSVTGEARTFSTTAVINGRTINVSLSPVLKADENEDEEDEDELIGALLVLRDITREVEADRMKNEFIGTMSHELRTPMTAIKGFTQLLAMGGLGQLNDTQREFVNTIYSNTERMINLINDVLEITKIESGSIDLEWRSLHLAEALSGVIAELQPQIAQRQHQLTISIPPGLPLIRADSMRLHQILYHVLLNAIKYTPPGGNITIAARETLNVDLPEPVRSTLSDSRRYLMLSISDTGVGIKPEDLPRIFDRFFRTDNPLKVEAGGTGLGLSIVKPLVELLGGRIWVESTVGEGSTFFIALPVAHDRA</sequence>
<dbReference type="GO" id="GO:0000155">
    <property type="term" value="F:phosphorelay sensor kinase activity"/>
    <property type="evidence" value="ECO:0007669"/>
    <property type="project" value="InterPro"/>
</dbReference>
<dbReference type="InterPro" id="IPR005467">
    <property type="entry name" value="His_kinase_dom"/>
</dbReference>
<feature type="domain" description="PAS" evidence="8">
    <location>
        <begin position="510"/>
        <end position="553"/>
    </location>
</feature>
<dbReference type="OrthoDB" id="9777816at2"/>
<dbReference type="InterPro" id="IPR013767">
    <property type="entry name" value="PAS_fold"/>
</dbReference>
<dbReference type="AlphaFoldDB" id="A0A178MAS6"/>
<dbReference type="InterPro" id="IPR035965">
    <property type="entry name" value="PAS-like_dom_sf"/>
</dbReference>
<dbReference type="InterPro" id="IPR003594">
    <property type="entry name" value="HATPase_dom"/>
</dbReference>
<evidence type="ECO:0000256" key="2">
    <source>
        <dbReference type="ARBA" id="ARBA00012438"/>
    </source>
</evidence>
<dbReference type="SUPFAM" id="SSF55785">
    <property type="entry name" value="PYP-like sensor domain (PAS domain)"/>
    <property type="match status" value="1"/>
</dbReference>
<dbReference type="Pfam" id="PF13185">
    <property type="entry name" value="GAF_2"/>
    <property type="match status" value="1"/>
</dbReference>
<dbReference type="SUPFAM" id="SSF55781">
    <property type="entry name" value="GAF domain-like"/>
    <property type="match status" value="2"/>
</dbReference>
<proteinExistence type="predicted"/>
<dbReference type="Gene3D" id="3.30.450.20">
    <property type="entry name" value="PAS domain"/>
    <property type="match status" value="1"/>
</dbReference>
<dbReference type="FunFam" id="1.10.287.130:FF:000113">
    <property type="entry name" value="PAS/PAC sensor hybrid histidine kinase"/>
    <property type="match status" value="1"/>
</dbReference>
<evidence type="ECO:0000256" key="4">
    <source>
        <dbReference type="ARBA" id="ARBA00022679"/>
    </source>
</evidence>
<reference evidence="9 10" key="1">
    <citation type="submission" date="2016-04" db="EMBL/GenBank/DDBJ databases">
        <title>Chloroflexus islandicus sp. nov., a thermophilic filamentous anoxygenic phototrophic bacterium from geyser Strokkur (Iceland).</title>
        <authorList>
            <person name="Gaisin V.A."/>
            <person name="Kalashnikov A.M."/>
            <person name="Sukhacheva M.V."/>
            <person name="Grouzdev D.S."/>
            <person name="Ivanov T.M."/>
            <person name="Kuznetsov B."/>
            <person name="Gorlenko V.M."/>
        </authorList>
    </citation>
    <scope>NUCLEOTIDE SEQUENCE [LARGE SCALE GENOMIC DNA]</scope>
    <source>
        <strain evidence="10">isl-2</strain>
    </source>
</reference>
<dbReference type="Gene3D" id="3.30.565.10">
    <property type="entry name" value="Histidine kinase-like ATPase, C-terminal domain"/>
    <property type="match status" value="1"/>
</dbReference>
<evidence type="ECO:0000256" key="5">
    <source>
        <dbReference type="ARBA" id="ARBA00022777"/>
    </source>
</evidence>
<dbReference type="SMART" id="SM00065">
    <property type="entry name" value="GAF"/>
    <property type="match status" value="2"/>
</dbReference>
<dbReference type="PROSITE" id="PS50109">
    <property type="entry name" value="HIS_KIN"/>
    <property type="match status" value="1"/>
</dbReference>
<dbReference type="PRINTS" id="PR00344">
    <property type="entry name" value="BCTRLSENSOR"/>
</dbReference>
<evidence type="ECO:0000259" key="8">
    <source>
        <dbReference type="PROSITE" id="PS50112"/>
    </source>
</evidence>
<comment type="caution">
    <text evidence="9">The sequence shown here is derived from an EMBL/GenBank/DDBJ whole genome shotgun (WGS) entry which is preliminary data.</text>
</comment>
<protein>
    <recommendedName>
        <fullName evidence="2">histidine kinase</fullName>
        <ecNumber evidence="2">2.7.13.3</ecNumber>
    </recommendedName>
</protein>
<evidence type="ECO:0000313" key="10">
    <source>
        <dbReference type="Proteomes" id="UP000078287"/>
    </source>
</evidence>
<dbReference type="FunFam" id="3.30.565.10:FF:000049">
    <property type="entry name" value="Two-component sensor histidine kinase"/>
    <property type="match status" value="1"/>
</dbReference>
<keyword evidence="3" id="KW-0597">Phosphoprotein</keyword>
<dbReference type="RefSeq" id="WP_066788210.1">
    <property type="nucleotide sequence ID" value="NZ_LWQS01000060.1"/>
</dbReference>
<dbReference type="PANTHER" id="PTHR43047">
    <property type="entry name" value="TWO-COMPONENT HISTIDINE PROTEIN KINASE"/>
    <property type="match status" value="1"/>
</dbReference>
<dbReference type="GO" id="GO:0009927">
    <property type="term" value="F:histidine phosphotransfer kinase activity"/>
    <property type="evidence" value="ECO:0007669"/>
    <property type="project" value="TreeGrafter"/>
</dbReference>
<dbReference type="CDD" id="cd00082">
    <property type="entry name" value="HisKA"/>
    <property type="match status" value="1"/>
</dbReference>
<dbReference type="EC" id="2.7.13.3" evidence="2"/>
<dbReference type="STRING" id="1707952.A6A03_02125"/>
<dbReference type="Pfam" id="PF02518">
    <property type="entry name" value="HATPase_c"/>
    <property type="match status" value="1"/>
</dbReference>
<dbReference type="SUPFAM" id="SSF47384">
    <property type="entry name" value="Homodimeric domain of signal transducing histidine kinase"/>
    <property type="match status" value="1"/>
</dbReference>
<keyword evidence="6" id="KW-0902">Two-component regulatory system</keyword>
<dbReference type="InterPro" id="IPR003018">
    <property type="entry name" value="GAF"/>
</dbReference>
<dbReference type="InterPro" id="IPR036890">
    <property type="entry name" value="HATPase_C_sf"/>
</dbReference>
<keyword evidence="4" id="KW-0808">Transferase</keyword>
<evidence type="ECO:0000313" key="9">
    <source>
        <dbReference type="EMBL" id="OAN44974.1"/>
    </source>
</evidence>
<dbReference type="SMART" id="SM00091">
    <property type="entry name" value="PAS"/>
    <property type="match status" value="1"/>
</dbReference>
<evidence type="ECO:0000259" key="7">
    <source>
        <dbReference type="PROSITE" id="PS50109"/>
    </source>
</evidence>